<organism evidence="1 2">
    <name type="scientific">Ecytonucleospora hepatopenaei</name>
    <dbReference type="NCBI Taxonomy" id="646526"/>
    <lineage>
        <taxon>Eukaryota</taxon>
        <taxon>Fungi</taxon>
        <taxon>Fungi incertae sedis</taxon>
        <taxon>Microsporidia</taxon>
        <taxon>Enterocytozoonidae</taxon>
        <taxon>Ecytonucleospora</taxon>
    </lineage>
</organism>
<name>A0A1W0E3H7_9MICR</name>
<protein>
    <submittedName>
        <fullName evidence="1">Uncharacterized protein</fullName>
    </submittedName>
</protein>
<dbReference type="EMBL" id="MNPJ01000025">
    <property type="protein sequence ID" value="OQS53759.1"/>
    <property type="molecule type" value="Genomic_DNA"/>
</dbReference>
<dbReference type="AlphaFoldDB" id="A0A1W0E3H7"/>
<reference evidence="1 2" key="1">
    <citation type="journal article" date="2017" name="Environ. Microbiol.">
        <title>Decay of the glycolytic pathway and adaptation to intranuclear parasitism within Enterocytozoonidae microsporidia.</title>
        <authorList>
            <person name="Wiredu Boakye D."/>
            <person name="Jaroenlak P."/>
            <person name="Prachumwat A."/>
            <person name="Williams T.A."/>
            <person name="Bateman K.S."/>
            <person name="Itsathitphaisarn O."/>
            <person name="Sritunyalucksana K."/>
            <person name="Paszkiewicz K.H."/>
            <person name="Moore K.A."/>
            <person name="Stentiford G.D."/>
            <person name="Williams B.A."/>
        </authorList>
    </citation>
    <scope>NUCLEOTIDE SEQUENCE [LARGE SCALE GENOMIC DNA]</scope>
    <source>
        <strain evidence="1 2">TH1</strain>
    </source>
</reference>
<accession>A0A1W0E3H7</accession>
<keyword evidence="2" id="KW-1185">Reference proteome</keyword>
<proteinExistence type="predicted"/>
<gene>
    <name evidence="1" type="ORF">EHP00_1257</name>
</gene>
<evidence type="ECO:0000313" key="2">
    <source>
        <dbReference type="Proteomes" id="UP000192758"/>
    </source>
</evidence>
<evidence type="ECO:0000313" key="1">
    <source>
        <dbReference type="EMBL" id="OQS53759.1"/>
    </source>
</evidence>
<dbReference type="Proteomes" id="UP000192758">
    <property type="component" value="Unassembled WGS sequence"/>
</dbReference>
<dbReference type="VEuPathDB" id="MicrosporidiaDB:EHP00_1257"/>
<sequence>MNNGKSNFKKEELLHKDDKIYENALRNKQNKVKIQNNSKIKRLNKFTKTLIITLFSYIIVELG</sequence>
<comment type="caution">
    <text evidence="1">The sequence shown here is derived from an EMBL/GenBank/DDBJ whole genome shotgun (WGS) entry which is preliminary data.</text>
</comment>